<dbReference type="PROSITE" id="PS50943">
    <property type="entry name" value="HTH_CROC1"/>
    <property type="match status" value="1"/>
</dbReference>
<dbReference type="PANTHER" id="PTHR46797">
    <property type="entry name" value="HTH-TYPE TRANSCRIPTIONAL REGULATOR"/>
    <property type="match status" value="1"/>
</dbReference>
<dbReference type="SMART" id="SM00530">
    <property type="entry name" value="HTH_XRE"/>
    <property type="match status" value="1"/>
</dbReference>
<dbReference type="SUPFAM" id="SSF47413">
    <property type="entry name" value="lambda repressor-like DNA-binding domains"/>
    <property type="match status" value="1"/>
</dbReference>
<accession>A0ABT1PK45</accession>
<dbReference type="InterPro" id="IPR001387">
    <property type="entry name" value="Cro/C1-type_HTH"/>
</dbReference>
<organism evidence="4 5">
    <name type="scientific">Streptantibioticus rubrisoli</name>
    <dbReference type="NCBI Taxonomy" id="1387313"/>
    <lineage>
        <taxon>Bacteria</taxon>
        <taxon>Bacillati</taxon>
        <taxon>Actinomycetota</taxon>
        <taxon>Actinomycetes</taxon>
        <taxon>Kitasatosporales</taxon>
        <taxon>Streptomycetaceae</taxon>
        <taxon>Streptantibioticus</taxon>
    </lineage>
</organism>
<dbReference type="InterPro" id="IPR050807">
    <property type="entry name" value="TransReg_Diox_bact_type"/>
</dbReference>
<feature type="domain" description="HTH cro/C1-type" evidence="3">
    <location>
        <begin position="13"/>
        <end position="67"/>
    </location>
</feature>
<evidence type="ECO:0000313" key="5">
    <source>
        <dbReference type="Proteomes" id="UP001206206"/>
    </source>
</evidence>
<proteinExistence type="predicted"/>
<evidence type="ECO:0000256" key="2">
    <source>
        <dbReference type="SAM" id="MobiDB-lite"/>
    </source>
</evidence>
<dbReference type="EMBL" id="JANFNH010000048">
    <property type="protein sequence ID" value="MCQ4045739.1"/>
    <property type="molecule type" value="Genomic_DNA"/>
</dbReference>
<reference evidence="4 5" key="1">
    <citation type="submission" date="2022-06" db="EMBL/GenBank/DDBJ databases">
        <title>Draft genome sequence of type strain Streptomyces rubrisoli DSM 42083.</title>
        <authorList>
            <person name="Duangmal K."/>
            <person name="Klaysubun C."/>
        </authorList>
    </citation>
    <scope>NUCLEOTIDE SEQUENCE [LARGE SCALE GENOMIC DNA]</scope>
    <source>
        <strain evidence="4 5">DSM 42083</strain>
    </source>
</reference>
<dbReference type="RefSeq" id="WP_255931889.1">
    <property type="nucleotide sequence ID" value="NZ_JANFNH010000048.1"/>
</dbReference>
<dbReference type="Pfam" id="PF01381">
    <property type="entry name" value="HTH_3"/>
    <property type="match status" value="1"/>
</dbReference>
<comment type="caution">
    <text evidence="4">The sequence shown here is derived from an EMBL/GenBank/DDBJ whole genome shotgun (WGS) entry which is preliminary data.</text>
</comment>
<dbReference type="InterPro" id="IPR010982">
    <property type="entry name" value="Lambda_DNA-bd_dom_sf"/>
</dbReference>
<keyword evidence="5" id="KW-1185">Reference proteome</keyword>
<sequence>MASLNVGNLGEYLREQRRSAQLSLRQLAEAAGVSNPYLSQIERGLRKPSADILQQIAKALRISAETLYVQAGILDERDQNGIEVRTAILTDPTINEKQKQVLLQIYESFRKENGVADGPAAGPAEARKASAARAAKKAAAKNAAAKVADAVAETVAARTRALKPVPAKEKPHNQDKPGGDDSIAAGA</sequence>
<dbReference type="Proteomes" id="UP001206206">
    <property type="component" value="Unassembled WGS sequence"/>
</dbReference>
<evidence type="ECO:0000256" key="1">
    <source>
        <dbReference type="ARBA" id="ARBA00023125"/>
    </source>
</evidence>
<feature type="compositionally biased region" description="Basic and acidic residues" evidence="2">
    <location>
        <begin position="166"/>
        <end position="179"/>
    </location>
</feature>
<dbReference type="Gene3D" id="1.10.260.40">
    <property type="entry name" value="lambda repressor-like DNA-binding domains"/>
    <property type="match status" value="1"/>
</dbReference>
<feature type="region of interest" description="Disordered" evidence="2">
    <location>
        <begin position="159"/>
        <end position="187"/>
    </location>
</feature>
<evidence type="ECO:0000259" key="3">
    <source>
        <dbReference type="PROSITE" id="PS50943"/>
    </source>
</evidence>
<gene>
    <name evidence="4" type="ORF">NON19_27825</name>
</gene>
<dbReference type="PANTHER" id="PTHR46797:SF1">
    <property type="entry name" value="METHYLPHOSPHONATE SYNTHASE"/>
    <property type="match status" value="1"/>
</dbReference>
<keyword evidence="1" id="KW-0238">DNA-binding</keyword>
<name>A0ABT1PK45_9ACTN</name>
<dbReference type="CDD" id="cd00093">
    <property type="entry name" value="HTH_XRE"/>
    <property type="match status" value="1"/>
</dbReference>
<evidence type="ECO:0000313" key="4">
    <source>
        <dbReference type="EMBL" id="MCQ4045739.1"/>
    </source>
</evidence>
<protein>
    <submittedName>
        <fullName evidence="4">Helix-turn-helix domain-containing protein</fullName>
    </submittedName>
</protein>